<evidence type="ECO:0000313" key="1">
    <source>
        <dbReference type="EMBL" id="KAK2950295.1"/>
    </source>
</evidence>
<accession>A0ABQ9XGE3</accession>
<protein>
    <submittedName>
        <fullName evidence="1">Uncharacterized protein</fullName>
    </submittedName>
</protein>
<name>A0ABQ9XGE3_9EUKA</name>
<proteinExistence type="predicted"/>
<gene>
    <name evidence="1" type="ORF">BLNAU_14787</name>
</gene>
<sequence length="407" mass="43766">MRKCSIWNNVWEMRGIVESVAFPAFGRPVSVSIVGCSFDSSTILGTDGIGLSLTRTARKNAEEVGIISPSLIGCSLVNMSSIGSSRQPHMSHLNQKMLGCDVSLTSSHLAGSTIRDVNNGGSVLCSNSSFSSFLSSPNTDAPSITYPNRTSTPFFDNGTEYFFNKYSGNHETSAIFSHCHFIGGQYPTNVHLLTFNEYNGAVSILSCRFANHVYESGSRYGSSEYGGAVFIQQKESTDCGPVIVEDSNFTNLTASIQATGTGTSECSTPSSPPHVISLQSPILHSTLVLFECLDDFSILFNETGRKHICRVVLPNLVSPIPAFRNAALVLLSKVCEMANCGMVVDLCRFGVVECVIAGVEASSSLEEYEIGVSILGSILQTLTFSDSIDEMASFDFSALLDQFEGIQ</sequence>
<keyword evidence="2" id="KW-1185">Reference proteome</keyword>
<evidence type="ECO:0000313" key="2">
    <source>
        <dbReference type="Proteomes" id="UP001281761"/>
    </source>
</evidence>
<dbReference type="Proteomes" id="UP001281761">
    <property type="component" value="Unassembled WGS sequence"/>
</dbReference>
<organism evidence="1 2">
    <name type="scientific">Blattamonas nauphoetae</name>
    <dbReference type="NCBI Taxonomy" id="2049346"/>
    <lineage>
        <taxon>Eukaryota</taxon>
        <taxon>Metamonada</taxon>
        <taxon>Preaxostyla</taxon>
        <taxon>Oxymonadida</taxon>
        <taxon>Blattamonas</taxon>
    </lineage>
</organism>
<comment type="caution">
    <text evidence="1">The sequence shown here is derived from an EMBL/GenBank/DDBJ whole genome shotgun (WGS) entry which is preliminary data.</text>
</comment>
<reference evidence="1 2" key="1">
    <citation type="journal article" date="2022" name="bioRxiv">
        <title>Genomics of Preaxostyla Flagellates Illuminates Evolutionary Transitions and the Path Towards Mitochondrial Loss.</title>
        <authorList>
            <person name="Novak L.V.F."/>
            <person name="Treitli S.C."/>
            <person name="Pyrih J."/>
            <person name="Halakuc P."/>
            <person name="Pipaliya S.V."/>
            <person name="Vacek V."/>
            <person name="Brzon O."/>
            <person name="Soukal P."/>
            <person name="Eme L."/>
            <person name="Dacks J.B."/>
            <person name="Karnkowska A."/>
            <person name="Elias M."/>
            <person name="Hampl V."/>
        </authorList>
    </citation>
    <scope>NUCLEOTIDE SEQUENCE [LARGE SCALE GENOMIC DNA]</scope>
    <source>
        <strain evidence="1">NAU3</strain>
        <tissue evidence="1">Gut</tissue>
    </source>
</reference>
<dbReference type="EMBL" id="JARBJD010000139">
    <property type="protein sequence ID" value="KAK2950295.1"/>
    <property type="molecule type" value="Genomic_DNA"/>
</dbReference>